<dbReference type="InterPro" id="IPR017972">
    <property type="entry name" value="Cyt_P450_CS"/>
</dbReference>
<dbReference type="PANTHER" id="PTHR24305">
    <property type="entry name" value="CYTOCHROME P450"/>
    <property type="match status" value="1"/>
</dbReference>
<dbReference type="Gene3D" id="1.10.630.10">
    <property type="entry name" value="Cytochrome P450"/>
    <property type="match status" value="1"/>
</dbReference>
<sequence>MNEEKLTSTSGCPFHGIEKIASLSQSSKEISADPFAYLDLQLQSGADYIELPGTEWYLSDPNQMKQVLANKEGLFHQHSDFFFGGAGLIGNSTLQQKLGRVLLKRLQEYCLDTAELTTLAQGLRNKQTCWPDEGNLLFYSYFKGLLLDGGDSETLRRLLDKTIPRVVFSGAKSRRPTWRRKLFQIRFYWRMAQAIDQRRDGQFKDANDLLSLLVREAGSDLDNTQLTEVYLSCLFALTGSLGFTLGWSLYQLGQTLPNCWEQIDSSDIVRESLRLWPIAWNLTRSSKTPIEIAGQSLSSLVVCPYTAHRNPKFWPDADQFMPQRWADANKDTPFLAFGWGAHKCVAASLSVRLVALLLDHIRPASPTIQLQTLRPLPEAALAPPRFILSFVPGESDAKQ</sequence>
<keyword evidence="3" id="KW-0349">Heme</keyword>
<dbReference type="PANTHER" id="PTHR24305:SF166">
    <property type="entry name" value="CYTOCHROME P450 12A4, MITOCHONDRIAL-RELATED"/>
    <property type="match status" value="1"/>
</dbReference>
<organism evidence="4 5">
    <name type="scientific">Shewanella submarina</name>
    <dbReference type="NCBI Taxonomy" id="2016376"/>
    <lineage>
        <taxon>Bacteria</taxon>
        <taxon>Pseudomonadati</taxon>
        <taxon>Pseudomonadota</taxon>
        <taxon>Gammaproteobacteria</taxon>
        <taxon>Alteromonadales</taxon>
        <taxon>Shewanellaceae</taxon>
        <taxon>Shewanella</taxon>
    </lineage>
</organism>
<keyword evidence="5" id="KW-1185">Reference proteome</keyword>
<keyword evidence="3" id="KW-0560">Oxidoreductase</keyword>
<protein>
    <submittedName>
        <fullName evidence="4">Cytochrome P450</fullName>
    </submittedName>
</protein>
<dbReference type="Proteomes" id="UP001595621">
    <property type="component" value="Unassembled WGS sequence"/>
</dbReference>
<dbReference type="PROSITE" id="PS00086">
    <property type="entry name" value="CYTOCHROME_P450"/>
    <property type="match status" value="1"/>
</dbReference>
<evidence type="ECO:0000256" key="3">
    <source>
        <dbReference type="RuleBase" id="RU000461"/>
    </source>
</evidence>
<evidence type="ECO:0000313" key="4">
    <source>
        <dbReference type="EMBL" id="MFC3140035.1"/>
    </source>
</evidence>
<dbReference type="InterPro" id="IPR050121">
    <property type="entry name" value="Cytochrome_P450_monoxygenase"/>
</dbReference>
<comment type="cofactor">
    <cofactor evidence="1">
        <name>heme</name>
        <dbReference type="ChEBI" id="CHEBI:30413"/>
    </cofactor>
</comment>
<keyword evidence="3" id="KW-0479">Metal-binding</keyword>
<keyword evidence="3" id="KW-0503">Monooxygenase</keyword>
<dbReference type="Pfam" id="PF00067">
    <property type="entry name" value="p450"/>
    <property type="match status" value="1"/>
</dbReference>
<dbReference type="RefSeq" id="WP_248933974.1">
    <property type="nucleotide sequence ID" value="NZ_JAKILF010000001.1"/>
</dbReference>
<dbReference type="SUPFAM" id="SSF48264">
    <property type="entry name" value="Cytochrome P450"/>
    <property type="match status" value="1"/>
</dbReference>
<evidence type="ECO:0000256" key="1">
    <source>
        <dbReference type="ARBA" id="ARBA00001971"/>
    </source>
</evidence>
<gene>
    <name evidence="4" type="ORF">ACFOE0_17900</name>
</gene>
<evidence type="ECO:0000256" key="2">
    <source>
        <dbReference type="ARBA" id="ARBA00010617"/>
    </source>
</evidence>
<comment type="similarity">
    <text evidence="2 3">Belongs to the cytochrome P450 family.</text>
</comment>
<dbReference type="CDD" id="cd00302">
    <property type="entry name" value="cytochrome_P450"/>
    <property type="match status" value="1"/>
</dbReference>
<evidence type="ECO:0000313" key="5">
    <source>
        <dbReference type="Proteomes" id="UP001595621"/>
    </source>
</evidence>
<name>A0ABV7GJ34_9GAMM</name>
<accession>A0ABV7GJ34</accession>
<reference evidence="5" key="1">
    <citation type="journal article" date="2019" name="Int. J. Syst. Evol. Microbiol.">
        <title>The Global Catalogue of Microorganisms (GCM) 10K type strain sequencing project: providing services to taxonomists for standard genome sequencing and annotation.</title>
        <authorList>
            <consortium name="The Broad Institute Genomics Platform"/>
            <consortium name="The Broad Institute Genome Sequencing Center for Infectious Disease"/>
            <person name="Wu L."/>
            <person name="Ma J."/>
        </authorList>
    </citation>
    <scope>NUCLEOTIDE SEQUENCE [LARGE SCALE GENOMIC DNA]</scope>
    <source>
        <strain evidence="5">KCTC 52277</strain>
    </source>
</reference>
<comment type="caution">
    <text evidence="4">The sequence shown here is derived from an EMBL/GenBank/DDBJ whole genome shotgun (WGS) entry which is preliminary data.</text>
</comment>
<dbReference type="InterPro" id="IPR036396">
    <property type="entry name" value="Cyt_P450_sf"/>
</dbReference>
<dbReference type="InterPro" id="IPR001128">
    <property type="entry name" value="Cyt_P450"/>
</dbReference>
<keyword evidence="3" id="KW-0408">Iron</keyword>
<dbReference type="EMBL" id="JBHRTD010000018">
    <property type="protein sequence ID" value="MFC3140035.1"/>
    <property type="molecule type" value="Genomic_DNA"/>
</dbReference>
<proteinExistence type="inferred from homology"/>